<feature type="domain" description="UspA" evidence="2">
    <location>
        <begin position="1"/>
        <end position="146"/>
    </location>
</feature>
<dbReference type="InterPro" id="IPR006015">
    <property type="entry name" value="Universal_stress_UspA"/>
</dbReference>
<comment type="similarity">
    <text evidence="1">Belongs to the universal stress protein A family.</text>
</comment>
<reference evidence="3 4" key="1">
    <citation type="submission" date="2018-10" db="EMBL/GenBank/DDBJ databases">
        <title>Genomic Encyclopedia of Archaeal and Bacterial Type Strains, Phase II (KMG-II): from individual species to whole genera.</title>
        <authorList>
            <person name="Goeker M."/>
        </authorList>
    </citation>
    <scope>NUCLEOTIDE SEQUENCE [LARGE SCALE GENOMIC DNA]</scope>
    <source>
        <strain evidence="3 4">DSM 23424</strain>
    </source>
</reference>
<evidence type="ECO:0000256" key="1">
    <source>
        <dbReference type="ARBA" id="ARBA00008791"/>
    </source>
</evidence>
<dbReference type="SUPFAM" id="SSF52402">
    <property type="entry name" value="Adenine nucleotide alpha hydrolases-like"/>
    <property type="match status" value="1"/>
</dbReference>
<proteinExistence type="inferred from homology"/>
<dbReference type="PANTHER" id="PTHR46268:SF6">
    <property type="entry name" value="UNIVERSAL STRESS PROTEIN UP12"/>
    <property type="match status" value="1"/>
</dbReference>
<dbReference type="Gene3D" id="3.40.50.12370">
    <property type="match status" value="1"/>
</dbReference>
<dbReference type="Pfam" id="PF00582">
    <property type="entry name" value="Usp"/>
    <property type="match status" value="1"/>
</dbReference>
<evidence type="ECO:0000313" key="3">
    <source>
        <dbReference type="EMBL" id="RMA58774.1"/>
    </source>
</evidence>
<name>A0A3L9YEH0_9FLAO</name>
<keyword evidence="4" id="KW-1185">Reference proteome</keyword>
<organism evidence="3 4">
    <name type="scientific">Ulvibacter antarcticus</name>
    <dbReference type="NCBI Taxonomy" id="442714"/>
    <lineage>
        <taxon>Bacteria</taxon>
        <taxon>Pseudomonadati</taxon>
        <taxon>Bacteroidota</taxon>
        <taxon>Flavobacteriia</taxon>
        <taxon>Flavobacteriales</taxon>
        <taxon>Flavobacteriaceae</taxon>
        <taxon>Ulvibacter</taxon>
    </lineage>
</organism>
<gene>
    <name evidence="3" type="ORF">BXY75_2151</name>
</gene>
<dbReference type="Proteomes" id="UP000271339">
    <property type="component" value="Unassembled WGS sequence"/>
</dbReference>
<dbReference type="CDD" id="cd00293">
    <property type="entry name" value="USP-like"/>
    <property type="match status" value="1"/>
</dbReference>
<comment type="caution">
    <text evidence="3">The sequence shown here is derived from an EMBL/GenBank/DDBJ whole genome shotgun (WGS) entry which is preliminary data.</text>
</comment>
<dbReference type="PRINTS" id="PR01438">
    <property type="entry name" value="UNVRSLSTRESS"/>
</dbReference>
<dbReference type="PANTHER" id="PTHR46268">
    <property type="entry name" value="STRESS RESPONSE PROTEIN NHAX"/>
    <property type="match status" value="1"/>
</dbReference>
<evidence type="ECO:0000313" key="4">
    <source>
        <dbReference type="Proteomes" id="UP000271339"/>
    </source>
</evidence>
<sequence>MKNILLPTDFSENSMNAIDYAMHFFENWECNFYILNVQKVSEYISDDLVAGSQSDTIFESIATDNKKLINQLVKKLSKQYKSQAYTFNGLFDYDDFVSAVDQAVKFHSIDLIIIGTNGATGAKEVLFGSNTLQILRNINCPTLTIPHHYSYSSVKSVLFTTQHCDNIAYNGIEVFKEMLNIHQCELNVLELDEDTFEVLHKKDNDCLKAMFPDHPYTYYCLNTIPGLSAINTATQLLKVDLHAVFIEKENFLERLLFGSETKQLAKGTLIPLLFLHR</sequence>
<dbReference type="AlphaFoldDB" id="A0A3L9YEH0"/>
<dbReference type="InterPro" id="IPR006016">
    <property type="entry name" value="UspA"/>
</dbReference>
<dbReference type="EMBL" id="REFC01000013">
    <property type="protein sequence ID" value="RMA58774.1"/>
    <property type="molecule type" value="Genomic_DNA"/>
</dbReference>
<dbReference type="OrthoDB" id="9788959at2"/>
<dbReference type="RefSeq" id="WP_121907714.1">
    <property type="nucleotide sequence ID" value="NZ_REFC01000013.1"/>
</dbReference>
<protein>
    <submittedName>
        <fullName evidence="3">Nucleotide-binding universal stress UspA family protein</fullName>
    </submittedName>
</protein>
<accession>A0A3L9YEH0</accession>
<evidence type="ECO:0000259" key="2">
    <source>
        <dbReference type="Pfam" id="PF00582"/>
    </source>
</evidence>